<reference evidence="3" key="1">
    <citation type="journal article" date="2019" name="Int. J. Syst. Evol. Microbiol.">
        <title>The Global Catalogue of Microorganisms (GCM) 10K type strain sequencing project: providing services to taxonomists for standard genome sequencing and annotation.</title>
        <authorList>
            <consortium name="The Broad Institute Genomics Platform"/>
            <consortium name="The Broad Institute Genome Sequencing Center for Infectious Disease"/>
            <person name="Wu L."/>
            <person name="Ma J."/>
        </authorList>
    </citation>
    <scope>NUCLEOTIDE SEQUENCE [LARGE SCALE GENOMIC DNA]</scope>
    <source>
        <strain evidence="3">CGMCC 4.7248</strain>
    </source>
</reference>
<evidence type="ECO:0000259" key="1">
    <source>
        <dbReference type="Pfam" id="PF01636"/>
    </source>
</evidence>
<dbReference type="InterPro" id="IPR002575">
    <property type="entry name" value="Aminoglycoside_PTrfase"/>
</dbReference>
<sequence length="309" mass="33537">MTDVAVGRFTWQRGLLRAGPLGRRIELRSTGGRHGTAAARVIYRPLRPAGRAAAFFDQLLMRMRLGPRVGDPLAFVGPLLRSLPSDVDGMAFMHSSTPGRCIAALSASGRPRYVLKVGRRDDHRLQNEGRVLAELPSLGLPFRVPELLFADFTGDHFAVMSRAWPNCRQADLLPPDELLDIAAALAGPGNGRASMAHGDLAPWNILRTPQGLGIVDWESASPARHPLRDVIHYLVQAGAHLGWIDARSVVHELTGSQGTLARLADRISCPQPVVDHALRSYFSSAPAANIRRVRAFRDGIASQLGLTSP</sequence>
<accession>A0ABW0UKI7</accession>
<dbReference type="Proteomes" id="UP001596154">
    <property type="component" value="Unassembled WGS sequence"/>
</dbReference>
<dbReference type="Gene3D" id="3.90.1200.10">
    <property type="match status" value="1"/>
</dbReference>
<dbReference type="Pfam" id="PF01636">
    <property type="entry name" value="APH"/>
    <property type="match status" value="1"/>
</dbReference>
<dbReference type="InterPro" id="IPR011009">
    <property type="entry name" value="Kinase-like_dom_sf"/>
</dbReference>
<gene>
    <name evidence="2" type="ORF">ACFPZJ_04875</name>
</gene>
<dbReference type="RefSeq" id="WP_381017685.1">
    <property type="nucleotide sequence ID" value="NZ_JBHSNY010000002.1"/>
</dbReference>
<name>A0ABW0UKI7_9ACTN</name>
<evidence type="ECO:0000313" key="2">
    <source>
        <dbReference type="EMBL" id="MFC5633137.1"/>
    </source>
</evidence>
<evidence type="ECO:0000313" key="3">
    <source>
        <dbReference type="Proteomes" id="UP001596154"/>
    </source>
</evidence>
<proteinExistence type="predicted"/>
<feature type="domain" description="Aminoglycoside phosphotransferase" evidence="1">
    <location>
        <begin position="169"/>
        <end position="234"/>
    </location>
</feature>
<keyword evidence="3" id="KW-1185">Reference proteome</keyword>
<organism evidence="2 3">
    <name type="scientific">Streptomyces bullii</name>
    <dbReference type="NCBI Taxonomy" id="349910"/>
    <lineage>
        <taxon>Bacteria</taxon>
        <taxon>Bacillati</taxon>
        <taxon>Actinomycetota</taxon>
        <taxon>Actinomycetes</taxon>
        <taxon>Kitasatosporales</taxon>
        <taxon>Streptomycetaceae</taxon>
        <taxon>Streptomyces</taxon>
    </lineage>
</organism>
<protein>
    <submittedName>
        <fullName evidence="2">Phosphotransferase</fullName>
    </submittedName>
</protein>
<comment type="caution">
    <text evidence="2">The sequence shown here is derived from an EMBL/GenBank/DDBJ whole genome shotgun (WGS) entry which is preliminary data.</text>
</comment>
<dbReference type="SUPFAM" id="SSF56112">
    <property type="entry name" value="Protein kinase-like (PK-like)"/>
    <property type="match status" value="1"/>
</dbReference>
<dbReference type="EMBL" id="JBHSNY010000002">
    <property type="protein sequence ID" value="MFC5633137.1"/>
    <property type="molecule type" value="Genomic_DNA"/>
</dbReference>